<organism evidence="3 4">
    <name type="scientific">Ornithinimicrobium kibberense</name>
    <dbReference type="NCBI Taxonomy" id="282060"/>
    <lineage>
        <taxon>Bacteria</taxon>
        <taxon>Bacillati</taxon>
        <taxon>Actinomycetota</taxon>
        <taxon>Actinomycetes</taxon>
        <taxon>Micrococcales</taxon>
        <taxon>Ornithinimicrobiaceae</taxon>
        <taxon>Ornithinimicrobium</taxon>
    </lineage>
</organism>
<accession>A0ABV5UZV8</accession>
<dbReference type="Pfam" id="PF14256">
    <property type="entry name" value="YwiC"/>
    <property type="match status" value="1"/>
</dbReference>
<dbReference type="Proteomes" id="UP001589613">
    <property type="component" value="Unassembled WGS sequence"/>
</dbReference>
<feature type="transmembrane region" description="Helical" evidence="2">
    <location>
        <begin position="113"/>
        <end position="130"/>
    </location>
</feature>
<dbReference type="InterPro" id="IPR025576">
    <property type="entry name" value="YwiC"/>
</dbReference>
<feature type="transmembrane region" description="Helical" evidence="2">
    <location>
        <begin position="196"/>
        <end position="215"/>
    </location>
</feature>
<sequence>MNAPPTAPAVRRTRPAAARRTRRRRPPGWVPNQHGAWAMLAAPLLVGTLATGPRWPHLLLTAFWFAGYFAFFATTLWLKSRRRPRYLPPVRAYVATATVLGLLLLLLEPTLVRWAPLFAVPLGVGMVASATRHERALLAGLATAAGSSLMTVVAYDLGPGDRWAAAWTLTAVLAAYFAGTVFYVKSAIRERGNTGFLLVSVGYHLVLAVLALALLPEPARVPFAVLALVLAARAALVPRLGWTPARLGVGEIVATLVVVVLALATLA</sequence>
<dbReference type="RefSeq" id="WP_238330320.1">
    <property type="nucleotide sequence ID" value="NZ_JBHMAX010000007.1"/>
</dbReference>
<reference evidence="3 4" key="1">
    <citation type="submission" date="2024-09" db="EMBL/GenBank/DDBJ databases">
        <authorList>
            <person name="Sun Q."/>
            <person name="Mori K."/>
        </authorList>
    </citation>
    <scope>NUCLEOTIDE SEQUENCE [LARGE SCALE GENOMIC DNA]</scope>
    <source>
        <strain evidence="3 4">JCM 12763</strain>
    </source>
</reference>
<name>A0ABV5UZV8_9MICO</name>
<proteinExistence type="predicted"/>
<feature type="transmembrane region" description="Helical" evidence="2">
    <location>
        <begin position="164"/>
        <end position="184"/>
    </location>
</feature>
<evidence type="ECO:0000313" key="4">
    <source>
        <dbReference type="Proteomes" id="UP001589613"/>
    </source>
</evidence>
<keyword evidence="2" id="KW-0812">Transmembrane</keyword>
<feature type="transmembrane region" description="Helical" evidence="2">
    <location>
        <begin position="90"/>
        <end position="107"/>
    </location>
</feature>
<keyword evidence="2" id="KW-1133">Transmembrane helix</keyword>
<feature type="transmembrane region" description="Helical" evidence="2">
    <location>
        <begin position="221"/>
        <end position="240"/>
    </location>
</feature>
<keyword evidence="2" id="KW-0472">Membrane</keyword>
<gene>
    <name evidence="3" type="ORF">ACFFN0_03440</name>
</gene>
<evidence type="ECO:0000256" key="1">
    <source>
        <dbReference type="SAM" id="MobiDB-lite"/>
    </source>
</evidence>
<feature type="compositionally biased region" description="Low complexity" evidence="1">
    <location>
        <begin position="1"/>
        <end position="10"/>
    </location>
</feature>
<feature type="transmembrane region" description="Helical" evidence="2">
    <location>
        <begin position="137"/>
        <end position="158"/>
    </location>
</feature>
<feature type="transmembrane region" description="Helical" evidence="2">
    <location>
        <begin position="247"/>
        <end position="266"/>
    </location>
</feature>
<comment type="caution">
    <text evidence="3">The sequence shown here is derived from an EMBL/GenBank/DDBJ whole genome shotgun (WGS) entry which is preliminary data.</text>
</comment>
<feature type="region of interest" description="Disordered" evidence="1">
    <location>
        <begin position="1"/>
        <end position="29"/>
    </location>
</feature>
<evidence type="ECO:0000313" key="3">
    <source>
        <dbReference type="EMBL" id="MFB9731093.1"/>
    </source>
</evidence>
<keyword evidence="4" id="KW-1185">Reference proteome</keyword>
<feature type="compositionally biased region" description="Basic residues" evidence="1">
    <location>
        <begin position="11"/>
        <end position="26"/>
    </location>
</feature>
<dbReference type="EMBL" id="JBHMAX010000007">
    <property type="protein sequence ID" value="MFB9731093.1"/>
    <property type="molecule type" value="Genomic_DNA"/>
</dbReference>
<feature type="transmembrane region" description="Helical" evidence="2">
    <location>
        <begin position="58"/>
        <end position="78"/>
    </location>
</feature>
<evidence type="ECO:0000256" key="2">
    <source>
        <dbReference type="SAM" id="Phobius"/>
    </source>
</evidence>
<feature type="transmembrane region" description="Helical" evidence="2">
    <location>
        <begin position="29"/>
        <end position="52"/>
    </location>
</feature>
<protein>
    <submittedName>
        <fullName evidence="3">YwiC-like family protein</fullName>
    </submittedName>
</protein>